<accession>A0ACC0G3R0</accession>
<sequence length="79" mass="9007">MARVVQAFWANTSLSQIQMNGIPMTTTVSPSTQTHTQFSRPNPDLSTETPQSNILRILPIRHFPPGIWLINFRMHFLTS</sequence>
<name>A0ACC0G3R0_9ERIC</name>
<evidence type="ECO:0000313" key="2">
    <source>
        <dbReference type="Proteomes" id="UP001060215"/>
    </source>
</evidence>
<organism evidence="1 2">
    <name type="scientific">Camellia lanceoleosa</name>
    <dbReference type="NCBI Taxonomy" id="1840588"/>
    <lineage>
        <taxon>Eukaryota</taxon>
        <taxon>Viridiplantae</taxon>
        <taxon>Streptophyta</taxon>
        <taxon>Embryophyta</taxon>
        <taxon>Tracheophyta</taxon>
        <taxon>Spermatophyta</taxon>
        <taxon>Magnoliopsida</taxon>
        <taxon>eudicotyledons</taxon>
        <taxon>Gunneridae</taxon>
        <taxon>Pentapetalae</taxon>
        <taxon>asterids</taxon>
        <taxon>Ericales</taxon>
        <taxon>Theaceae</taxon>
        <taxon>Camellia</taxon>
    </lineage>
</organism>
<protein>
    <submittedName>
        <fullName evidence="1">Uncharacterized protein</fullName>
    </submittedName>
</protein>
<dbReference type="Proteomes" id="UP001060215">
    <property type="component" value="Chromosome 12"/>
</dbReference>
<comment type="caution">
    <text evidence="1">The sequence shown here is derived from an EMBL/GenBank/DDBJ whole genome shotgun (WGS) entry which is preliminary data.</text>
</comment>
<gene>
    <name evidence="1" type="ORF">LOK49_LG11G01413</name>
</gene>
<dbReference type="EMBL" id="CM045769">
    <property type="protein sequence ID" value="KAI7995005.1"/>
    <property type="molecule type" value="Genomic_DNA"/>
</dbReference>
<reference evidence="1 2" key="1">
    <citation type="journal article" date="2022" name="Plant J.">
        <title>Chromosome-level genome of Camellia lanceoleosa provides a valuable resource for understanding genome evolution and self-incompatibility.</title>
        <authorList>
            <person name="Gong W."/>
            <person name="Xiao S."/>
            <person name="Wang L."/>
            <person name="Liao Z."/>
            <person name="Chang Y."/>
            <person name="Mo W."/>
            <person name="Hu G."/>
            <person name="Li W."/>
            <person name="Zhao G."/>
            <person name="Zhu H."/>
            <person name="Hu X."/>
            <person name="Ji K."/>
            <person name="Xiang X."/>
            <person name="Song Q."/>
            <person name="Yuan D."/>
            <person name="Jin S."/>
            <person name="Zhang L."/>
        </authorList>
    </citation>
    <scope>NUCLEOTIDE SEQUENCE [LARGE SCALE GENOMIC DNA]</scope>
    <source>
        <strain evidence="1">SQ_2022a</strain>
    </source>
</reference>
<keyword evidence="2" id="KW-1185">Reference proteome</keyword>
<evidence type="ECO:0000313" key="1">
    <source>
        <dbReference type="EMBL" id="KAI7995005.1"/>
    </source>
</evidence>
<proteinExistence type="predicted"/>